<name>A0A382WDT2_9ZZZZ</name>
<reference evidence="1" key="1">
    <citation type="submission" date="2018-05" db="EMBL/GenBank/DDBJ databases">
        <authorList>
            <person name="Lanie J.A."/>
            <person name="Ng W.-L."/>
            <person name="Kazmierczak K.M."/>
            <person name="Andrzejewski T.M."/>
            <person name="Davidsen T.M."/>
            <person name="Wayne K.J."/>
            <person name="Tettelin H."/>
            <person name="Glass J.I."/>
            <person name="Rusch D."/>
            <person name="Podicherti R."/>
            <person name="Tsui H.-C.T."/>
            <person name="Winkler M.E."/>
        </authorList>
    </citation>
    <scope>NUCLEOTIDE SEQUENCE</scope>
</reference>
<organism evidence="1">
    <name type="scientific">marine metagenome</name>
    <dbReference type="NCBI Taxonomy" id="408172"/>
    <lineage>
        <taxon>unclassified sequences</taxon>
        <taxon>metagenomes</taxon>
        <taxon>ecological metagenomes</taxon>
    </lineage>
</organism>
<gene>
    <name evidence="1" type="ORF">METZ01_LOCUS409841</name>
</gene>
<dbReference type="EMBL" id="UINC01159089">
    <property type="protein sequence ID" value="SVD56987.1"/>
    <property type="molecule type" value="Genomic_DNA"/>
</dbReference>
<protein>
    <submittedName>
        <fullName evidence="1">Uncharacterized protein</fullName>
    </submittedName>
</protein>
<sequence>MGRRNWGKNTWSKYHLHNFISKETKNIRRKEDEEIRPILQKIEIEGFGI</sequence>
<proteinExistence type="predicted"/>
<accession>A0A382WDT2</accession>
<dbReference type="AlphaFoldDB" id="A0A382WDT2"/>
<evidence type="ECO:0000313" key="1">
    <source>
        <dbReference type="EMBL" id="SVD56987.1"/>
    </source>
</evidence>